<dbReference type="Pfam" id="PF00005">
    <property type="entry name" value="ABC_tran"/>
    <property type="match status" value="1"/>
</dbReference>
<evidence type="ECO:0000259" key="6">
    <source>
        <dbReference type="PROSITE" id="PS50893"/>
    </source>
</evidence>
<protein>
    <submittedName>
        <fullName evidence="7">High-affinity branched-chain amino acid transport ATP-binding protein</fullName>
    </submittedName>
</protein>
<dbReference type="GO" id="GO:0005524">
    <property type="term" value="F:ATP binding"/>
    <property type="evidence" value="ECO:0007669"/>
    <property type="project" value="UniProtKB-KW"/>
</dbReference>
<dbReference type="Gene3D" id="3.40.50.300">
    <property type="entry name" value="P-loop containing nucleotide triphosphate hydrolases"/>
    <property type="match status" value="1"/>
</dbReference>
<dbReference type="InterPro" id="IPR027417">
    <property type="entry name" value="P-loop_NTPase"/>
</dbReference>
<dbReference type="InterPro" id="IPR052156">
    <property type="entry name" value="BCAA_Transport_ATP-bd_LivF"/>
</dbReference>
<dbReference type="GO" id="GO:0016887">
    <property type="term" value="F:ATP hydrolysis activity"/>
    <property type="evidence" value="ECO:0007669"/>
    <property type="project" value="InterPro"/>
</dbReference>
<evidence type="ECO:0000256" key="3">
    <source>
        <dbReference type="ARBA" id="ARBA00022741"/>
    </source>
</evidence>
<dbReference type="GO" id="GO:0015807">
    <property type="term" value="P:L-amino acid transport"/>
    <property type="evidence" value="ECO:0007669"/>
    <property type="project" value="TreeGrafter"/>
</dbReference>
<dbReference type="PROSITE" id="PS00211">
    <property type="entry name" value="ABC_TRANSPORTER_1"/>
    <property type="match status" value="1"/>
</dbReference>
<dbReference type="RefSeq" id="WP_155324035.1">
    <property type="nucleotide sequence ID" value="NZ_AP021876.1"/>
</dbReference>
<gene>
    <name evidence="7" type="ORF">DSCO28_45250</name>
</gene>
<dbReference type="InterPro" id="IPR017871">
    <property type="entry name" value="ABC_transporter-like_CS"/>
</dbReference>
<dbReference type="PROSITE" id="PS50893">
    <property type="entry name" value="ABC_TRANSPORTER_2"/>
    <property type="match status" value="1"/>
</dbReference>
<comment type="similarity">
    <text evidence="1">Belongs to the ABC transporter superfamily.</text>
</comment>
<dbReference type="SUPFAM" id="SSF52540">
    <property type="entry name" value="P-loop containing nucleoside triphosphate hydrolases"/>
    <property type="match status" value="1"/>
</dbReference>
<dbReference type="InterPro" id="IPR003439">
    <property type="entry name" value="ABC_transporter-like_ATP-bd"/>
</dbReference>
<dbReference type="AlphaFoldDB" id="A0A5K7ZUR2"/>
<evidence type="ECO:0000256" key="4">
    <source>
        <dbReference type="ARBA" id="ARBA00022840"/>
    </source>
</evidence>
<sequence length="240" mass="26026">MLLTLEQVCCAYGNMQVVNQMDLSVEKGSVTALLGANGAGKSSLIMALAGHVTVTSGRVLYDDQNITHLSPMERVKRGIALCPEGRRLFKDLSVKENLVTGGYTRSKEQCEKNMTRVIGMFPRLGERLRQKAGSLSGGEQQMLAIGRALMADPRLLMVDELSLGLMPKAIDICYAAIRELNREGMTILLVEQSTQRALEAADAVLVLESGNTVWQGSAEEAAQSSEMIDSILGLHGDEKE</sequence>
<keyword evidence="4 7" id="KW-0067">ATP-binding</keyword>
<dbReference type="Proteomes" id="UP000425960">
    <property type="component" value="Chromosome"/>
</dbReference>
<dbReference type="EMBL" id="AP021876">
    <property type="protein sequence ID" value="BBO83959.1"/>
    <property type="molecule type" value="Genomic_DNA"/>
</dbReference>
<name>A0A5K7ZUR2_9BACT</name>
<evidence type="ECO:0000313" key="7">
    <source>
        <dbReference type="EMBL" id="BBO83959.1"/>
    </source>
</evidence>
<keyword evidence="3" id="KW-0547">Nucleotide-binding</keyword>
<dbReference type="CDD" id="cd03224">
    <property type="entry name" value="ABC_TM1139_LivF_branched"/>
    <property type="match status" value="1"/>
</dbReference>
<dbReference type="PANTHER" id="PTHR43820">
    <property type="entry name" value="HIGH-AFFINITY BRANCHED-CHAIN AMINO ACID TRANSPORT ATP-BINDING PROTEIN LIVF"/>
    <property type="match status" value="1"/>
</dbReference>
<dbReference type="GO" id="GO:0015658">
    <property type="term" value="F:branched-chain amino acid transmembrane transporter activity"/>
    <property type="evidence" value="ECO:0007669"/>
    <property type="project" value="TreeGrafter"/>
</dbReference>
<dbReference type="PANTHER" id="PTHR43820:SF4">
    <property type="entry name" value="HIGH-AFFINITY BRANCHED-CHAIN AMINO ACID TRANSPORT ATP-BINDING PROTEIN LIVF"/>
    <property type="match status" value="1"/>
</dbReference>
<evidence type="ECO:0000256" key="5">
    <source>
        <dbReference type="ARBA" id="ARBA00022970"/>
    </source>
</evidence>
<proteinExistence type="inferred from homology"/>
<dbReference type="SMART" id="SM00382">
    <property type="entry name" value="AAA"/>
    <property type="match status" value="1"/>
</dbReference>
<evidence type="ECO:0000256" key="2">
    <source>
        <dbReference type="ARBA" id="ARBA00022448"/>
    </source>
</evidence>
<dbReference type="KEGG" id="dov:DSCO28_45250"/>
<organism evidence="7 8">
    <name type="scientific">Desulfosarcina ovata subsp. sediminis</name>
    <dbReference type="NCBI Taxonomy" id="885957"/>
    <lineage>
        <taxon>Bacteria</taxon>
        <taxon>Pseudomonadati</taxon>
        <taxon>Thermodesulfobacteriota</taxon>
        <taxon>Desulfobacteria</taxon>
        <taxon>Desulfobacterales</taxon>
        <taxon>Desulfosarcinaceae</taxon>
        <taxon>Desulfosarcina</taxon>
    </lineage>
</organism>
<accession>A0A5K7ZUR2</accession>
<dbReference type="InterPro" id="IPR003593">
    <property type="entry name" value="AAA+_ATPase"/>
</dbReference>
<reference evidence="7 8" key="1">
    <citation type="submission" date="2019-11" db="EMBL/GenBank/DDBJ databases">
        <title>Comparative genomics of hydrocarbon-degrading Desulfosarcina strains.</title>
        <authorList>
            <person name="Watanabe M."/>
            <person name="Kojima H."/>
            <person name="Fukui M."/>
        </authorList>
    </citation>
    <scope>NUCLEOTIDE SEQUENCE [LARGE SCALE GENOMIC DNA]</scope>
    <source>
        <strain evidence="7 8">28bB2T</strain>
    </source>
</reference>
<feature type="domain" description="ABC transporter" evidence="6">
    <location>
        <begin position="3"/>
        <end position="234"/>
    </location>
</feature>
<keyword evidence="2" id="KW-0813">Transport</keyword>
<evidence type="ECO:0000313" key="8">
    <source>
        <dbReference type="Proteomes" id="UP000425960"/>
    </source>
</evidence>
<keyword evidence="5" id="KW-0029">Amino-acid transport</keyword>
<evidence type="ECO:0000256" key="1">
    <source>
        <dbReference type="ARBA" id="ARBA00005417"/>
    </source>
</evidence>